<protein>
    <recommendedName>
        <fullName evidence="3">Pentatricopeptide repeat (PPR) superfamily protein</fullName>
    </recommendedName>
</protein>
<dbReference type="AlphaFoldDB" id="A0AAW1J592"/>
<evidence type="ECO:0000313" key="2">
    <source>
        <dbReference type="Proteomes" id="UP001443914"/>
    </source>
</evidence>
<accession>A0AAW1J592</accession>
<keyword evidence="2" id="KW-1185">Reference proteome</keyword>
<name>A0AAW1J592_SAPOF</name>
<proteinExistence type="predicted"/>
<dbReference type="PANTHER" id="PTHR37381">
    <property type="entry name" value="PENTATRICOPEPTIDE REPEAT (PPR) SUPERFAMILY PROTEIN"/>
    <property type="match status" value="1"/>
</dbReference>
<evidence type="ECO:0008006" key="3">
    <source>
        <dbReference type="Google" id="ProtNLM"/>
    </source>
</evidence>
<organism evidence="1 2">
    <name type="scientific">Saponaria officinalis</name>
    <name type="common">Common soapwort</name>
    <name type="synonym">Lychnis saponaria</name>
    <dbReference type="NCBI Taxonomy" id="3572"/>
    <lineage>
        <taxon>Eukaryota</taxon>
        <taxon>Viridiplantae</taxon>
        <taxon>Streptophyta</taxon>
        <taxon>Embryophyta</taxon>
        <taxon>Tracheophyta</taxon>
        <taxon>Spermatophyta</taxon>
        <taxon>Magnoliopsida</taxon>
        <taxon>eudicotyledons</taxon>
        <taxon>Gunneridae</taxon>
        <taxon>Pentapetalae</taxon>
        <taxon>Caryophyllales</taxon>
        <taxon>Caryophyllaceae</taxon>
        <taxon>Caryophylleae</taxon>
        <taxon>Saponaria</taxon>
    </lineage>
</organism>
<evidence type="ECO:0000313" key="1">
    <source>
        <dbReference type="EMBL" id="KAK9698453.1"/>
    </source>
</evidence>
<sequence>MSLNLVRSPFSFITSSYNQYNKGNKRNTYFLLLEKSLQIYSPCAPFLFSTKASNEQHNNISVDEEKKRVLLDDEVIIRAASLNEASQVVEMIGISGVSSSECSRIIEAALHSNNAHLALSIFAAMRSSALKIAGAKENGSAVERWRWPRPELNVYTTLVVGLAASLRVSDALKIVDDICRVGLSSVEEVPFGKIVRCPSCRIAVAVAQPQQGIQIASCAKCRYQYEVISGDIVNISSEEISMDVPAWKRWLGSLRLTNQPIPSAVHSIVIQTPSGVARTHRFATETPEVPAQEGERVTIAVAAPTSVFREVGPFKFSPKSSKYYPSEPLCLTNHRDGQESLLLRAPPSDNKLSLANPSVMFPLLVVLASGDAASGLIDPSLPRLLPVAVAASLAVGAALNSVVLPQLGQLPQRLADVTAIKQQLLAQYDMLQSRIKDLKNAAENEVWILARMCQLENKIFAVGEPSYRARMNRIKRVRESLESSLKGRIELIDSYARISSMIEIEVEMDTNVLAAEASGYTENVAKQIQQMMELENLEERWRLQAEANDEVERLLSSEPLPDEA</sequence>
<dbReference type="PANTHER" id="PTHR37381:SF1">
    <property type="entry name" value="PENTATRICOPEPTIDE REPEAT (PPR) SUPERFAMILY PROTEIN"/>
    <property type="match status" value="1"/>
</dbReference>
<reference evidence="1" key="1">
    <citation type="submission" date="2024-03" db="EMBL/GenBank/DDBJ databases">
        <title>WGS assembly of Saponaria officinalis var. Norfolk2.</title>
        <authorList>
            <person name="Jenkins J."/>
            <person name="Shu S."/>
            <person name="Grimwood J."/>
            <person name="Barry K."/>
            <person name="Goodstein D."/>
            <person name="Schmutz J."/>
            <person name="Leebens-Mack J."/>
            <person name="Osbourn A."/>
        </authorList>
    </citation>
    <scope>NUCLEOTIDE SEQUENCE [LARGE SCALE GENOMIC DNA]</scope>
    <source>
        <strain evidence="1">JIC</strain>
    </source>
</reference>
<comment type="caution">
    <text evidence="1">The sequence shown here is derived from an EMBL/GenBank/DDBJ whole genome shotgun (WGS) entry which is preliminary data.</text>
</comment>
<dbReference type="EMBL" id="JBDFQZ010000008">
    <property type="protein sequence ID" value="KAK9698453.1"/>
    <property type="molecule type" value="Genomic_DNA"/>
</dbReference>
<gene>
    <name evidence="1" type="ORF">RND81_08G105400</name>
</gene>
<dbReference type="Proteomes" id="UP001443914">
    <property type="component" value="Unassembled WGS sequence"/>
</dbReference>